<protein>
    <recommendedName>
        <fullName evidence="2">thymidine kinase</fullName>
        <ecNumber evidence="2">2.7.1.21</ecNumber>
    </recommendedName>
</protein>
<reference evidence="9" key="1">
    <citation type="submission" date="2021-01" db="EMBL/GenBank/DDBJ databases">
        <title>Whole genome shotgun sequence of Virgisporangium aurantiacum NBRC 16421.</title>
        <authorList>
            <person name="Komaki H."/>
            <person name="Tamura T."/>
        </authorList>
    </citation>
    <scope>NUCLEOTIDE SEQUENCE</scope>
    <source>
        <strain evidence="9">NBRC 16421</strain>
    </source>
</reference>
<evidence type="ECO:0000256" key="8">
    <source>
        <dbReference type="PIRSR" id="PIRSR035805-1"/>
    </source>
</evidence>
<evidence type="ECO:0000313" key="10">
    <source>
        <dbReference type="Proteomes" id="UP000612585"/>
    </source>
</evidence>
<keyword evidence="5" id="KW-0547">Nucleotide-binding</keyword>
<accession>A0A8J3Z792</accession>
<name>A0A8J3Z792_9ACTN</name>
<dbReference type="Gene3D" id="3.40.50.300">
    <property type="entry name" value="P-loop containing nucleotide triphosphate hydrolases"/>
    <property type="match status" value="1"/>
</dbReference>
<sequence length="241" mass="26369">MAPEHDDVALACAVSGDGRLRSGAALKFFHGPMGAGKSTLALQIDHNHARQGRVGLVVTRLDRAGPGWISSRIGLGRAAEEITDETDLRELVRDRWADGGRVDYVICDEVHFYTEAHVEQLAELVDGSDVDVYAFGLATDFRTRMFPAAKRLFELSDELVRLQVEVLCWCGRPGLLNARVEDGVVSREGAQFVVGDTDDAVETPLTPAEPAEIRYQVLCRRHHRAGDLGPTANLAGQLRLV</sequence>
<keyword evidence="10" id="KW-1185">Reference proteome</keyword>
<dbReference type="RefSeq" id="WP_373320280.1">
    <property type="nucleotide sequence ID" value="NZ_BOPG01000025.1"/>
</dbReference>
<evidence type="ECO:0000256" key="3">
    <source>
        <dbReference type="ARBA" id="ARBA00022634"/>
    </source>
</evidence>
<evidence type="ECO:0000256" key="1">
    <source>
        <dbReference type="ARBA" id="ARBA00007587"/>
    </source>
</evidence>
<keyword evidence="4" id="KW-0808">Transferase</keyword>
<dbReference type="SUPFAM" id="SSF52540">
    <property type="entry name" value="P-loop containing nucleoside triphosphate hydrolases"/>
    <property type="match status" value="1"/>
</dbReference>
<dbReference type="InterPro" id="IPR027417">
    <property type="entry name" value="P-loop_NTPase"/>
</dbReference>
<dbReference type="EC" id="2.7.1.21" evidence="2"/>
<evidence type="ECO:0000256" key="7">
    <source>
        <dbReference type="ARBA" id="ARBA00022840"/>
    </source>
</evidence>
<keyword evidence="3" id="KW-0237">DNA synthesis</keyword>
<comment type="caution">
    <text evidence="9">The sequence shown here is derived from an EMBL/GenBank/DDBJ whole genome shotgun (WGS) entry which is preliminary data.</text>
</comment>
<dbReference type="AlphaFoldDB" id="A0A8J3Z792"/>
<dbReference type="GO" id="GO:0004797">
    <property type="term" value="F:thymidine kinase activity"/>
    <property type="evidence" value="ECO:0007669"/>
    <property type="project" value="UniProtKB-EC"/>
</dbReference>
<gene>
    <name evidence="9" type="primary">tdk</name>
    <name evidence="9" type="ORF">Vau01_041260</name>
</gene>
<comment type="similarity">
    <text evidence="1">Belongs to the thymidine kinase family.</text>
</comment>
<keyword evidence="7" id="KW-0067">ATP-binding</keyword>
<evidence type="ECO:0000256" key="2">
    <source>
        <dbReference type="ARBA" id="ARBA00012118"/>
    </source>
</evidence>
<dbReference type="Pfam" id="PF00265">
    <property type="entry name" value="TK"/>
    <property type="match status" value="1"/>
</dbReference>
<proteinExistence type="inferred from homology"/>
<dbReference type="GO" id="GO:0071897">
    <property type="term" value="P:DNA biosynthetic process"/>
    <property type="evidence" value="ECO:0007669"/>
    <property type="project" value="UniProtKB-KW"/>
</dbReference>
<evidence type="ECO:0000256" key="6">
    <source>
        <dbReference type="ARBA" id="ARBA00022777"/>
    </source>
</evidence>
<evidence type="ECO:0000256" key="4">
    <source>
        <dbReference type="ARBA" id="ARBA00022679"/>
    </source>
</evidence>
<dbReference type="InterPro" id="IPR001267">
    <property type="entry name" value="Thymidine_kinase"/>
</dbReference>
<dbReference type="EMBL" id="BOPG01000025">
    <property type="protein sequence ID" value="GIJ56610.1"/>
    <property type="molecule type" value="Genomic_DNA"/>
</dbReference>
<feature type="active site" description="Proton acceptor" evidence="8">
    <location>
        <position position="109"/>
    </location>
</feature>
<keyword evidence="6 9" id="KW-0418">Kinase</keyword>
<dbReference type="NCBIfam" id="NF003297">
    <property type="entry name" value="PRK04296.1-2"/>
    <property type="match status" value="1"/>
</dbReference>
<organism evidence="9 10">
    <name type="scientific">Virgisporangium aurantiacum</name>
    <dbReference type="NCBI Taxonomy" id="175570"/>
    <lineage>
        <taxon>Bacteria</taxon>
        <taxon>Bacillati</taxon>
        <taxon>Actinomycetota</taxon>
        <taxon>Actinomycetes</taxon>
        <taxon>Micromonosporales</taxon>
        <taxon>Micromonosporaceae</taxon>
        <taxon>Virgisporangium</taxon>
    </lineage>
</organism>
<dbReference type="PIRSF" id="PIRSF035805">
    <property type="entry name" value="TK_cell"/>
    <property type="match status" value="1"/>
</dbReference>
<evidence type="ECO:0000313" key="9">
    <source>
        <dbReference type="EMBL" id="GIJ56610.1"/>
    </source>
</evidence>
<dbReference type="Proteomes" id="UP000612585">
    <property type="component" value="Unassembled WGS sequence"/>
</dbReference>
<dbReference type="GO" id="GO:0005524">
    <property type="term" value="F:ATP binding"/>
    <property type="evidence" value="ECO:0007669"/>
    <property type="project" value="UniProtKB-KW"/>
</dbReference>
<evidence type="ECO:0000256" key="5">
    <source>
        <dbReference type="ARBA" id="ARBA00022741"/>
    </source>
</evidence>